<name>A0A410WRC7_9BACL</name>
<dbReference type="Proteomes" id="UP001527202">
    <property type="component" value="Unassembled WGS sequence"/>
</dbReference>
<evidence type="ECO:0000313" key="1">
    <source>
        <dbReference type="EMBL" id="MCY9594646.1"/>
    </source>
</evidence>
<dbReference type="EMBL" id="JAMDMJ010000002">
    <property type="protein sequence ID" value="MCY9594646.1"/>
    <property type="molecule type" value="Genomic_DNA"/>
</dbReference>
<evidence type="ECO:0000313" key="3">
    <source>
        <dbReference type="Proteomes" id="UP000288943"/>
    </source>
</evidence>
<dbReference type="Pfam" id="PF26344">
    <property type="entry name" value="YuzC"/>
    <property type="match status" value="1"/>
</dbReference>
<dbReference type="EMBL" id="CP026520">
    <property type="protein sequence ID" value="QAV16884.1"/>
    <property type="molecule type" value="Genomic_DNA"/>
</dbReference>
<evidence type="ECO:0000313" key="2">
    <source>
        <dbReference type="EMBL" id="QAV16884.1"/>
    </source>
</evidence>
<protein>
    <submittedName>
        <fullName evidence="2">Uncharacterized protein</fullName>
    </submittedName>
</protein>
<dbReference type="GeneID" id="95373973"/>
<accession>A0A410WRC7</accession>
<organism evidence="2 3">
    <name type="scientific">Paenibacillus chitinolyticus</name>
    <dbReference type="NCBI Taxonomy" id="79263"/>
    <lineage>
        <taxon>Bacteria</taxon>
        <taxon>Bacillati</taxon>
        <taxon>Bacillota</taxon>
        <taxon>Bacilli</taxon>
        <taxon>Bacillales</taxon>
        <taxon>Paenibacillaceae</taxon>
        <taxon>Paenibacillus</taxon>
    </lineage>
</organism>
<dbReference type="AlphaFoldDB" id="A0A410WRC7"/>
<proteinExistence type="predicted"/>
<reference evidence="1 4" key="2">
    <citation type="submission" date="2022-05" db="EMBL/GenBank/DDBJ databases">
        <title>Genome Sequencing of Bee-Associated Microbes.</title>
        <authorList>
            <person name="Dunlap C."/>
        </authorList>
    </citation>
    <scope>NUCLEOTIDE SEQUENCE [LARGE SCALE GENOMIC DNA]</scope>
    <source>
        <strain evidence="1 4">NRRL B-23120</strain>
    </source>
</reference>
<gene>
    <name evidence="1" type="ORF">M5X16_02530</name>
    <name evidence="2" type="ORF">PC41400_03960</name>
</gene>
<reference evidence="2 3" key="1">
    <citation type="submission" date="2018-01" db="EMBL/GenBank/DDBJ databases">
        <title>The whole genome sequencing and assembly of Paenibacillus chitinolyticus KCCM 41400 strain.</title>
        <authorList>
            <person name="Kim J.-Y."/>
            <person name="Park M.-K."/>
            <person name="Lee Y.-J."/>
            <person name="Yi H."/>
            <person name="Bahn Y.-S."/>
            <person name="Kim J.F."/>
            <person name="Lee D.-W."/>
        </authorList>
    </citation>
    <scope>NUCLEOTIDE SEQUENCE [LARGE SCALE GENOMIC DNA]</scope>
    <source>
        <strain evidence="2 3">KCCM 41400</strain>
    </source>
</reference>
<dbReference type="RefSeq" id="WP_042232148.1">
    <property type="nucleotide sequence ID" value="NZ_CP026520.1"/>
</dbReference>
<dbReference type="KEGG" id="pchi:PC41400_03960"/>
<keyword evidence="4" id="KW-1185">Reference proteome</keyword>
<evidence type="ECO:0000313" key="4">
    <source>
        <dbReference type="Proteomes" id="UP001527202"/>
    </source>
</evidence>
<dbReference type="InterPro" id="IPR058870">
    <property type="entry name" value="YuzC"/>
</dbReference>
<dbReference type="OrthoDB" id="2615349at2"/>
<sequence length="138" mass="14886">MYSPPYPVSYPFCPPVFVSAVHGLPAGPGLYPRFPENPGPGYPPVEPKQLISSATSFRKLLADGNVVLARLSDEPFARRLMIAAQAGRKQEVDRLMKDIAISSVLSARYTPSGLIVTVTPGVQDPACCVLTMSLKWGQ</sequence>
<dbReference type="Proteomes" id="UP000288943">
    <property type="component" value="Chromosome"/>
</dbReference>